<dbReference type="Gene3D" id="2.30.140.30">
    <property type="match status" value="1"/>
</dbReference>
<feature type="domain" description="Peptidase S11 D-alanyl-D-alanine carboxypeptidase A N-terminal" evidence="12">
    <location>
        <begin position="12"/>
        <end position="231"/>
    </location>
</feature>
<evidence type="ECO:0000256" key="1">
    <source>
        <dbReference type="ARBA" id="ARBA00004752"/>
    </source>
</evidence>
<evidence type="ECO:0000259" key="12">
    <source>
        <dbReference type="Pfam" id="PF00768"/>
    </source>
</evidence>
<dbReference type="InterPro" id="IPR001967">
    <property type="entry name" value="Peptidase_S11_N"/>
</dbReference>
<evidence type="ECO:0000256" key="3">
    <source>
        <dbReference type="ARBA" id="ARBA00012448"/>
    </source>
</evidence>
<keyword evidence="4 14" id="KW-0121">Carboxypeptidase</keyword>
<dbReference type="Pfam" id="PF07943">
    <property type="entry name" value="PBP5_C"/>
    <property type="match status" value="1"/>
</dbReference>
<dbReference type="InterPro" id="IPR018044">
    <property type="entry name" value="Peptidase_S11"/>
</dbReference>
<dbReference type="GO" id="GO:0009252">
    <property type="term" value="P:peptidoglycan biosynthetic process"/>
    <property type="evidence" value="ECO:0007669"/>
    <property type="project" value="UniProtKB-UniPathway"/>
</dbReference>
<evidence type="ECO:0000256" key="2">
    <source>
        <dbReference type="ARBA" id="ARBA00007164"/>
    </source>
</evidence>
<dbReference type="PANTHER" id="PTHR21581:SF33">
    <property type="entry name" value="D-ALANYL-D-ALANINE CARBOXYPEPTIDASE DACB"/>
    <property type="match status" value="1"/>
</dbReference>
<sequence length="340" mass="39126">MIPKNVFAFNDTSRSSIVMDIDSGRILYQKNANEKRLVASITKIMTATIALEKGNLNDVFVAGDEVLKMYGTNIYLEKGEEMKLQDLLYGLLLRSGNDAAVVIANNICSNEKEFVKLMNKKALEIGMTGTTYMNSHGLDEETKNYSTAHDMALLSSYIYRTSKEYRKITKTYKYEVQSNNKSYLWYNRNKFLKQYDYATGGKNGYTPSAGKTLVTTAEKYDLRLTAVTLKDANQYETHANLYDYLFEKYKSYTIVDKDNFEIKNNFYKDNLYLKKSFKYPLMEEEKSKIKTIVELNKIKNYKDGTKVGVVNVLLDNDKIGSVSVYIKKKAQKKKKFLFSS</sequence>
<dbReference type="EMBL" id="AJWZ01010379">
    <property type="protein sequence ID" value="EKC48640.1"/>
    <property type="molecule type" value="Genomic_DNA"/>
</dbReference>
<dbReference type="GO" id="GO:0009002">
    <property type="term" value="F:serine-type D-Ala-D-Ala carboxypeptidase activity"/>
    <property type="evidence" value="ECO:0007669"/>
    <property type="project" value="UniProtKB-EC"/>
</dbReference>
<dbReference type="Pfam" id="PF00768">
    <property type="entry name" value="Peptidase_S11"/>
    <property type="match status" value="1"/>
</dbReference>
<dbReference type="SUPFAM" id="SSF56601">
    <property type="entry name" value="beta-lactamase/transpeptidase-like"/>
    <property type="match status" value="1"/>
</dbReference>
<evidence type="ECO:0000256" key="5">
    <source>
        <dbReference type="ARBA" id="ARBA00022670"/>
    </source>
</evidence>
<evidence type="ECO:0000256" key="8">
    <source>
        <dbReference type="ARBA" id="ARBA00022960"/>
    </source>
</evidence>
<name>K1S4K1_9ZZZZ</name>
<gene>
    <name evidence="14" type="ORF">OBE_15064</name>
</gene>
<protein>
    <recommendedName>
        <fullName evidence="3">serine-type D-Ala-D-Ala carboxypeptidase</fullName>
        <ecNumber evidence="3">3.4.16.4</ecNumber>
    </recommendedName>
</protein>
<dbReference type="GO" id="GO:0008360">
    <property type="term" value="P:regulation of cell shape"/>
    <property type="evidence" value="ECO:0007669"/>
    <property type="project" value="UniProtKB-KW"/>
</dbReference>
<keyword evidence="8" id="KW-0133">Cell shape</keyword>
<evidence type="ECO:0000313" key="14">
    <source>
        <dbReference type="EMBL" id="EKC48640.1"/>
    </source>
</evidence>
<evidence type="ECO:0000256" key="4">
    <source>
        <dbReference type="ARBA" id="ARBA00022645"/>
    </source>
</evidence>
<evidence type="ECO:0000256" key="6">
    <source>
        <dbReference type="ARBA" id="ARBA00022729"/>
    </source>
</evidence>
<keyword evidence="7" id="KW-0378">Hydrolase</keyword>
<dbReference type="InterPro" id="IPR012907">
    <property type="entry name" value="Peptidase_S11_C"/>
</dbReference>
<comment type="similarity">
    <text evidence="2">Belongs to the peptidase S11 family.</text>
</comment>
<accession>K1S4K1</accession>
<dbReference type="GO" id="GO:0071555">
    <property type="term" value="P:cell wall organization"/>
    <property type="evidence" value="ECO:0007669"/>
    <property type="project" value="UniProtKB-KW"/>
</dbReference>
<evidence type="ECO:0000256" key="9">
    <source>
        <dbReference type="ARBA" id="ARBA00022984"/>
    </source>
</evidence>
<dbReference type="InterPro" id="IPR012338">
    <property type="entry name" value="Beta-lactam/transpept-like"/>
</dbReference>
<evidence type="ECO:0000256" key="7">
    <source>
        <dbReference type="ARBA" id="ARBA00022801"/>
    </source>
</evidence>
<dbReference type="UniPathway" id="UPA00219"/>
<comment type="pathway">
    <text evidence="1">Cell wall biogenesis; peptidoglycan biosynthesis.</text>
</comment>
<evidence type="ECO:0000256" key="10">
    <source>
        <dbReference type="ARBA" id="ARBA00023316"/>
    </source>
</evidence>
<organism evidence="14">
    <name type="scientific">human gut metagenome</name>
    <dbReference type="NCBI Taxonomy" id="408170"/>
    <lineage>
        <taxon>unclassified sequences</taxon>
        <taxon>metagenomes</taxon>
        <taxon>organismal metagenomes</taxon>
    </lineage>
</organism>
<keyword evidence="9" id="KW-0573">Peptidoglycan synthesis</keyword>
<evidence type="ECO:0000259" key="13">
    <source>
        <dbReference type="Pfam" id="PF07943"/>
    </source>
</evidence>
<dbReference type="EC" id="3.4.16.4" evidence="3"/>
<keyword evidence="5" id="KW-0645">Protease</keyword>
<dbReference type="GO" id="GO:0006508">
    <property type="term" value="P:proteolysis"/>
    <property type="evidence" value="ECO:0007669"/>
    <property type="project" value="UniProtKB-KW"/>
</dbReference>
<evidence type="ECO:0000256" key="11">
    <source>
        <dbReference type="ARBA" id="ARBA00034000"/>
    </source>
</evidence>
<comment type="caution">
    <text evidence="14">The sequence shown here is derived from an EMBL/GenBank/DDBJ whole genome shotgun (WGS) entry which is preliminary data.</text>
</comment>
<dbReference type="PRINTS" id="PR00725">
    <property type="entry name" value="DADACBPTASE1"/>
</dbReference>
<dbReference type="AlphaFoldDB" id="K1S4K1"/>
<dbReference type="PANTHER" id="PTHR21581">
    <property type="entry name" value="D-ALANYL-D-ALANINE CARBOXYPEPTIDASE"/>
    <property type="match status" value="1"/>
</dbReference>
<reference evidence="14" key="1">
    <citation type="journal article" date="2013" name="Environ. Microbiol.">
        <title>Microbiota from the distal guts of lean and obese adolescents exhibit partial functional redundancy besides clear differences in community structure.</title>
        <authorList>
            <person name="Ferrer M."/>
            <person name="Ruiz A."/>
            <person name="Lanza F."/>
            <person name="Haange S.B."/>
            <person name="Oberbach A."/>
            <person name="Till H."/>
            <person name="Bargiela R."/>
            <person name="Campoy C."/>
            <person name="Segura M.T."/>
            <person name="Richter M."/>
            <person name="von Bergen M."/>
            <person name="Seifert J."/>
            <person name="Suarez A."/>
        </authorList>
    </citation>
    <scope>NUCLEOTIDE SEQUENCE</scope>
</reference>
<proteinExistence type="inferred from homology"/>
<dbReference type="Gene3D" id="3.40.710.10">
    <property type="entry name" value="DD-peptidase/beta-lactamase superfamily"/>
    <property type="match status" value="1"/>
</dbReference>
<keyword evidence="10" id="KW-0961">Cell wall biogenesis/degradation</keyword>
<feature type="domain" description="Peptidase S11 D-Ala-D-Ala carboxypeptidase A C-terminal" evidence="13">
    <location>
        <begin position="263"/>
        <end position="330"/>
    </location>
</feature>
<keyword evidence="6" id="KW-0732">Signal</keyword>
<comment type="catalytic activity">
    <reaction evidence="11">
        <text>Preferential cleavage: (Ac)2-L-Lys-D-Ala-|-D-Ala. Also transpeptidation of peptidyl-alanyl moieties that are N-acyl substituents of D-alanine.</text>
        <dbReference type="EC" id="3.4.16.4"/>
    </reaction>
</comment>